<feature type="compositionally biased region" description="Polar residues" evidence="1">
    <location>
        <begin position="118"/>
        <end position="130"/>
    </location>
</feature>
<organism evidence="2 3">
    <name type="scientific">Trichoderma ghanense</name>
    <dbReference type="NCBI Taxonomy" id="65468"/>
    <lineage>
        <taxon>Eukaryota</taxon>
        <taxon>Fungi</taxon>
        <taxon>Dikarya</taxon>
        <taxon>Ascomycota</taxon>
        <taxon>Pezizomycotina</taxon>
        <taxon>Sordariomycetes</taxon>
        <taxon>Hypocreomycetidae</taxon>
        <taxon>Hypocreales</taxon>
        <taxon>Hypocreaceae</taxon>
        <taxon>Trichoderma</taxon>
    </lineage>
</organism>
<evidence type="ECO:0000313" key="3">
    <source>
        <dbReference type="Proteomes" id="UP001642720"/>
    </source>
</evidence>
<gene>
    <name evidence="2" type="ORF">CCMA1212_004787</name>
</gene>
<feature type="region of interest" description="Disordered" evidence="1">
    <location>
        <begin position="110"/>
        <end position="130"/>
    </location>
</feature>
<feature type="compositionally biased region" description="Low complexity" evidence="1">
    <location>
        <begin position="1"/>
        <end position="15"/>
    </location>
</feature>
<feature type="region of interest" description="Disordered" evidence="1">
    <location>
        <begin position="1"/>
        <end position="30"/>
    </location>
</feature>
<dbReference type="RefSeq" id="XP_073560014.1">
    <property type="nucleotide sequence ID" value="XM_073702076.1"/>
</dbReference>
<dbReference type="Proteomes" id="UP001642720">
    <property type="component" value="Unassembled WGS sequence"/>
</dbReference>
<comment type="caution">
    <text evidence="2">The sequence shown here is derived from an EMBL/GenBank/DDBJ whole genome shotgun (WGS) entry which is preliminary data.</text>
</comment>
<protein>
    <submittedName>
        <fullName evidence="2">Uncharacterized protein</fullName>
    </submittedName>
</protein>
<proteinExistence type="predicted"/>
<accession>A0ABY2H6D4</accession>
<sequence length="130" mass="14287">MNADSPSESRSPPRSKIQVSREVRHGRSGIQAVSQHAAVAKLVRQAEGEEDFGRLALDDGGIFGHQLGASDFVLVWSKKMQQVCKWAVSEERNKLESLYDHDNSLLEERISADGPSKPSFSINITPLSSP</sequence>
<evidence type="ECO:0000313" key="2">
    <source>
        <dbReference type="EMBL" id="TFB03813.1"/>
    </source>
</evidence>
<dbReference type="GeneID" id="300576526"/>
<name>A0ABY2H6D4_9HYPO</name>
<reference evidence="2 3" key="1">
    <citation type="submission" date="2018-01" db="EMBL/GenBank/DDBJ databases">
        <title>Genome characterization of the sugarcane-associated fungus Trichoderma ghanense CCMA-1212 and their application in lignocelulose bioconversion.</title>
        <authorList>
            <person name="Steindorff A.S."/>
            <person name="Mendes T.D."/>
            <person name="Vilela E.S.D."/>
            <person name="Rodrigues D.S."/>
            <person name="Formighieri E.F."/>
            <person name="Melo I.S."/>
            <person name="Favaro L.C.L."/>
        </authorList>
    </citation>
    <scope>NUCLEOTIDE SEQUENCE [LARGE SCALE GENOMIC DNA]</scope>
    <source>
        <strain evidence="2 3">CCMA-1212</strain>
    </source>
</reference>
<keyword evidence="3" id="KW-1185">Reference proteome</keyword>
<dbReference type="EMBL" id="PPTA01000005">
    <property type="protein sequence ID" value="TFB03813.1"/>
    <property type="molecule type" value="Genomic_DNA"/>
</dbReference>
<evidence type="ECO:0000256" key="1">
    <source>
        <dbReference type="SAM" id="MobiDB-lite"/>
    </source>
</evidence>